<comment type="caution">
    <text evidence="4">The sequence shown here is derived from an EMBL/GenBank/DDBJ whole genome shotgun (WGS) entry which is preliminary data.</text>
</comment>
<evidence type="ECO:0000313" key="4">
    <source>
        <dbReference type="EMBL" id="MDP4528303.1"/>
    </source>
</evidence>
<evidence type="ECO:0000256" key="3">
    <source>
        <dbReference type="ARBA" id="ARBA00022795"/>
    </source>
</evidence>
<name>A0ABT9GMU5_9GAMM</name>
<dbReference type="Gene3D" id="1.20.58.300">
    <property type="entry name" value="FlgN-like"/>
    <property type="match status" value="1"/>
</dbReference>
<comment type="similarity">
    <text evidence="2">Belongs to the FlgN family.</text>
</comment>
<evidence type="ECO:0000313" key="5">
    <source>
        <dbReference type="Proteomes" id="UP001236258"/>
    </source>
</evidence>
<keyword evidence="3" id="KW-1005">Bacterial flagellum biogenesis</keyword>
<dbReference type="InterPro" id="IPR007809">
    <property type="entry name" value="FlgN-like"/>
</dbReference>
<comment type="function">
    <text evidence="1">Required for the efficient initiation of filament assembly.</text>
</comment>
<dbReference type="Proteomes" id="UP001236258">
    <property type="component" value="Unassembled WGS sequence"/>
</dbReference>
<evidence type="ECO:0000256" key="2">
    <source>
        <dbReference type="ARBA" id="ARBA00007703"/>
    </source>
</evidence>
<dbReference type="EMBL" id="JAUZVY010000002">
    <property type="protein sequence ID" value="MDP4528303.1"/>
    <property type="molecule type" value="Genomic_DNA"/>
</dbReference>
<dbReference type="InterPro" id="IPR036679">
    <property type="entry name" value="FlgN-like_sf"/>
</dbReference>
<evidence type="ECO:0000256" key="1">
    <source>
        <dbReference type="ARBA" id="ARBA00002397"/>
    </source>
</evidence>
<organism evidence="4 5">
    <name type="scientific">Alkalimonas delamerensis</name>
    <dbReference type="NCBI Taxonomy" id="265981"/>
    <lineage>
        <taxon>Bacteria</taxon>
        <taxon>Pseudomonadati</taxon>
        <taxon>Pseudomonadota</taxon>
        <taxon>Gammaproteobacteria</taxon>
        <taxon>Alkalimonas</taxon>
    </lineage>
</organism>
<gene>
    <name evidence="4" type="ORF">Q3O59_04570</name>
</gene>
<proteinExistence type="inferred from homology"/>
<keyword evidence="4" id="KW-0966">Cell projection</keyword>
<keyword evidence="5" id="KW-1185">Reference proteome</keyword>
<sequence length="142" mass="16093">MTDIDLNSLLDQQKEHLNVLLSLLRQEISALSARQPDEIEQLGQKKIACLEALQQLDQRIANHPQLTALRENPTFQQSVAEMDAVLADCKQQNEVNRLAFEQSQLNLQHFKNELLQLHGKSGLTYDRKGKPAVEHKGKGFKA</sequence>
<keyword evidence="4" id="KW-0969">Cilium</keyword>
<protein>
    <submittedName>
        <fullName evidence="4">Flagellar protein FlgN</fullName>
    </submittedName>
</protein>
<accession>A0ABT9GMU5</accession>
<keyword evidence="4" id="KW-0282">Flagellum</keyword>
<reference evidence="4 5" key="1">
    <citation type="submission" date="2023-08" db="EMBL/GenBank/DDBJ databases">
        <authorList>
            <person name="Joshi A."/>
            <person name="Thite S."/>
        </authorList>
    </citation>
    <scope>NUCLEOTIDE SEQUENCE [LARGE SCALE GENOMIC DNA]</scope>
    <source>
        <strain evidence="4 5">1E1</strain>
    </source>
</reference>
<dbReference type="Pfam" id="PF05130">
    <property type="entry name" value="FlgN"/>
    <property type="match status" value="1"/>
</dbReference>
<dbReference type="RefSeq" id="WP_305944457.1">
    <property type="nucleotide sequence ID" value="NZ_JAUZVY010000002.1"/>
</dbReference>
<dbReference type="SUPFAM" id="SSF140566">
    <property type="entry name" value="FlgN-like"/>
    <property type="match status" value="1"/>
</dbReference>